<gene>
    <name evidence="1" type="ORF">SAMN05216195_104409</name>
</gene>
<dbReference type="EMBL" id="FOFT01000004">
    <property type="protein sequence ID" value="SER24168.1"/>
    <property type="molecule type" value="Genomic_DNA"/>
</dbReference>
<sequence>MLSHVEVTARVTVTPAAHFVWSNRLDFVHDCLVCLRVGRVVQLQHGMPYGLCTGDEHPAPVRVSAFDAAEHGAERRLRCRITSWWAPFSDSAEPEVQASELTAEPWVRLHYRVGCHTCRDNGVGEWLGIEGDLKSGAAPAGRACPRCGTELVSVAAVPEIDLVG</sequence>
<name>A0A1H9MKM8_9PSEU</name>
<dbReference type="RefSeq" id="WP_090065615.1">
    <property type="nucleotide sequence ID" value="NZ_FOFT01000004.1"/>
</dbReference>
<dbReference type="OrthoDB" id="4293512at2"/>
<keyword evidence="2" id="KW-1185">Reference proteome</keyword>
<organism evidence="1 2">
    <name type="scientific">Lentzea flaviverrucosa</name>
    <dbReference type="NCBI Taxonomy" id="200379"/>
    <lineage>
        <taxon>Bacteria</taxon>
        <taxon>Bacillati</taxon>
        <taxon>Actinomycetota</taxon>
        <taxon>Actinomycetes</taxon>
        <taxon>Pseudonocardiales</taxon>
        <taxon>Pseudonocardiaceae</taxon>
        <taxon>Lentzea</taxon>
    </lineage>
</organism>
<evidence type="ECO:0000313" key="1">
    <source>
        <dbReference type="EMBL" id="SER24168.1"/>
    </source>
</evidence>
<proteinExistence type="predicted"/>
<protein>
    <submittedName>
        <fullName evidence="1">Uncharacterized protein</fullName>
    </submittedName>
</protein>
<evidence type="ECO:0000313" key="2">
    <source>
        <dbReference type="Proteomes" id="UP000199028"/>
    </source>
</evidence>
<reference evidence="2" key="1">
    <citation type="submission" date="2016-10" db="EMBL/GenBank/DDBJ databases">
        <authorList>
            <person name="Varghese N."/>
            <person name="Submissions S."/>
        </authorList>
    </citation>
    <scope>NUCLEOTIDE SEQUENCE [LARGE SCALE GENOMIC DNA]</scope>
    <source>
        <strain evidence="2">CGMCC 4.578</strain>
    </source>
</reference>
<accession>A0A1H9MKM8</accession>
<dbReference type="Proteomes" id="UP000199028">
    <property type="component" value="Unassembled WGS sequence"/>
</dbReference>
<dbReference type="AlphaFoldDB" id="A0A1H9MKM8"/>